<evidence type="ECO:0000313" key="2">
    <source>
        <dbReference type="Proteomes" id="UP000184028"/>
    </source>
</evidence>
<sequence length="198" mass="23841">MYVVRKITIGKQLVQNIEDINLLKFGLKKSSYFLIFLMLMHFNSFSQKKNEIIKYSSTFNKSLVNKRKVVDGITMVDYYPFDTLFFKNKLKLRLYFIDDKVFMGKQLLHCFKNILYYESLLFFTLNNKEYLYIYPHYDGYNGPYIWYELGLLIEIKPVPIVKKNIDYFEDYQVNEILKFKKYKIKSLKDKTCSGESLN</sequence>
<accession>A0A1M6Y5W6</accession>
<dbReference type="Proteomes" id="UP000184028">
    <property type="component" value="Unassembled WGS sequence"/>
</dbReference>
<evidence type="ECO:0000313" key="1">
    <source>
        <dbReference type="EMBL" id="SHL13568.1"/>
    </source>
</evidence>
<protein>
    <submittedName>
        <fullName evidence="1">Uncharacterized protein</fullName>
    </submittedName>
</protein>
<dbReference type="STRING" id="946677.SAMN05444484_101428"/>
<gene>
    <name evidence="1" type="ORF">SAMN05444484_101428</name>
</gene>
<dbReference type="OrthoDB" id="1376614at2"/>
<dbReference type="RefSeq" id="WP_143154970.1">
    <property type="nucleotide sequence ID" value="NZ_FRBT01000001.1"/>
</dbReference>
<dbReference type="AlphaFoldDB" id="A0A1M6Y5W6"/>
<organism evidence="1 2">
    <name type="scientific">Flavobacterium chilense</name>
    <dbReference type="NCBI Taxonomy" id="946677"/>
    <lineage>
        <taxon>Bacteria</taxon>
        <taxon>Pseudomonadati</taxon>
        <taxon>Bacteroidota</taxon>
        <taxon>Flavobacteriia</taxon>
        <taxon>Flavobacteriales</taxon>
        <taxon>Flavobacteriaceae</taxon>
        <taxon>Flavobacterium</taxon>
    </lineage>
</organism>
<name>A0A1M6Y5W6_9FLAO</name>
<dbReference type="EMBL" id="FRBT01000001">
    <property type="protein sequence ID" value="SHL13568.1"/>
    <property type="molecule type" value="Genomic_DNA"/>
</dbReference>
<reference evidence="2" key="1">
    <citation type="submission" date="2016-11" db="EMBL/GenBank/DDBJ databases">
        <authorList>
            <person name="Varghese N."/>
            <person name="Submissions S."/>
        </authorList>
    </citation>
    <scope>NUCLEOTIDE SEQUENCE [LARGE SCALE GENOMIC DNA]</scope>
    <source>
        <strain evidence="2">DSM 24724</strain>
    </source>
</reference>
<keyword evidence="2" id="KW-1185">Reference proteome</keyword>
<proteinExistence type="predicted"/>